<dbReference type="RefSeq" id="WP_104515045.1">
    <property type="nucleotide sequence ID" value="NZ_MQVW01000002.1"/>
</dbReference>
<feature type="domain" description="Chalcone isomerase" evidence="2">
    <location>
        <begin position="21"/>
        <end position="186"/>
    </location>
</feature>
<dbReference type="InterPro" id="IPR036298">
    <property type="entry name" value="Chalcone_isomerase_sf"/>
</dbReference>
<comment type="caution">
    <text evidence="3">The sequence shown here is derived from an EMBL/GenBank/DDBJ whole genome shotgun (WGS) entry which is preliminary data.</text>
</comment>
<evidence type="ECO:0000313" key="3">
    <source>
        <dbReference type="EMBL" id="PPK95754.1"/>
    </source>
</evidence>
<dbReference type="GO" id="GO:0016872">
    <property type="term" value="F:intramolecular lyase activity"/>
    <property type="evidence" value="ECO:0007669"/>
    <property type="project" value="InterPro"/>
</dbReference>
<organism evidence="3 4">
    <name type="scientific">Nonlabens xylanidelens</name>
    <dbReference type="NCBI Taxonomy" id="191564"/>
    <lineage>
        <taxon>Bacteria</taxon>
        <taxon>Pseudomonadati</taxon>
        <taxon>Bacteroidota</taxon>
        <taxon>Flavobacteriia</taxon>
        <taxon>Flavobacteriales</taxon>
        <taxon>Flavobacteriaceae</taxon>
        <taxon>Nonlabens</taxon>
    </lineage>
</organism>
<dbReference type="InterPro" id="IPR016088">
    <property type="entry name" value="Chalcone_isomerase_3-sand"/>
</dbReference>
<dbReference type="AlphaFoldDB" id="A0A2S6IND2"/>
<feature type="signal peptide" evidence="1">
    <location>
        <begin position="1"/>
        <end position="19"/>
    </location>
</feature>
<dbReference type="EMBL" id="PTJE01000002">
    <property type="protein sequence ID" value="PPK95754.1"/>
    <property type="molecule type" value="Genomic_DNA"/>
</dbReference>
<dbReference type="SUPFAM" id="SSF54626">
    <property type="entry name" value="Chalcone isomerase"/>
    <property type="match status" value="1"/>
</dbReference>
<proteinExistence type="predicted"/>
<reference evidence="3 4" key="1">
    <citation type="submission" date="2018-02" db="EMBL/GenBank/DDBJ databases">
        <title>Genomic Encyclopedia of Archaeal and Bacterial Type Strains, Phase II (KMG-II): from individual species to whole genera.</title>
        <authorList>
            <person name="Goeker M."/>
        </authorList>
    </citation>
    <scope>NUCLEOTIDE SEQUENCE [LARGE SCALE GENOMIC DNA]</scope>
    <source>
        <strain evidence="3 4">DSM 16809</strain>
    </source>
</reference>
<protein>
    <submittedName>
        <fullName evidence="3">Chalcone isomerase-like protein</fullName>
    </submittedName>
</protein>
<dbReference type="Pfam" id="PF16036">
    <property type="entry name" value="Chalcone_3"/>
    <property type="match status" value="1"/>
</dbReference>
<dbReference type="OrthoDB" id="270742at2"/>
<evidence type="ECO:0000256" key="1">
    <source>
        <dbReference type="SAM" id="SignalP"/>
    </source>
</evidence>
<feature type="chain" id="PRO_5015484480" evidence="1">
    <location>
        <begin position="20"/>
        <end position="187"/>
    </location>
</feature>
<evidence type="ECO:0000259" key="2">
    <source>
        <dbReference type="Pfam" id="PF16036"/>
    </source>
</evidence>
<dbReference type="Proteomes" id="UP000239002">
    <property type="component" value="Unassembled WGS sequence"/>
</dbReference>
<dbReference type="Gene3D" id="3.50.70.10">
    <property type="match status" value="1"/>
</dbReference>
<evidence type="ECO:0000313" key="4">
    <source>
        <dbReference type="Proteomes" id="UP000239002"/>
    </source>
</evidence>
<keyword evidence="3" id="KW-0413">Isomerase</keyword>
<keyword evidence="1" id="KW-0732">Signal</keyword>
<name>A0A2S6IND2_9FLAO</name>
<dbReference type="InterPro" id="IPR016087">
    <property type="entry name" value="Chalcone_isomerase"/>
</dbReference>
<gene>
    <name evidence="3" type="ORF">LY01_01347</name>
</gene>
<keyword evidence="4" id="KW-1185">Reference proteome</keyword>
<sequence length="187" mass="19868">MKKLLLAVMALLGTYTATAQQTIEGVSIEKNLTVSGQELSLNGAGVRQKLWFELYVGALYTTTKSSNGSTLVSADQAMAITLDITDSKVTQSKMKSAVEDGFGDSCTDSERAAIQSEINKFIGLFSEAIVKGDHFEIAYAPGTGTKVSKNGKDLGTIAGLKFKKGLFGIWLGEDPADDDLKDGMLGK</sequence>
<accession>A0A2S6IND2</accession>